<dbReference type="InterPro" id="IPR002048">
    <property type="entry name" value="EF_hand_dom"/>
</dbReference>
<dbReference type="PROSITE" id="PS50222">
    <property type="entry name" value="EF_HAND_2"/>
    <property type="match status" value="3"/>
</dbReference>
<feature type="domain" description="EF-hand" evidence="4">
    <location>
        <begin position="178"/>
        <end position="213"/>
    </location>
</feature>
<organism evidence="5 7">
    <name type="scientific">Carya illinoinensis</name>
    <name type="common">Pecan</name>
    <dbReference type="NCBI Taxonomy" id="32201"/>
    <lineage>
        <taxon>Eukaryota</taxon>
        <taxon>Viridiplantae</taxon>
        <taxon>Streptophyta</taxon>
        <taxon>Embryophyta</taxon>
        <taxon>Tracheophyta</taxon>
        <taxon>Spermatophyta</taxon>
        <taxon>Magnoliopsida</taxon>
        <taxon>eudicotyledons</taxon>
        <taxon>Gunneridae</taxon>
        <taxon>Pentapetalae</taxon>
        <taxon>rosids</taxon>
        <taxon>fabids</taxon>
        <taxon>Fagales</taxon>
        <taxon>Juglandaceae</taxon>
        <taxon>Carya</taxon>
    </lineage>
</organism>
<dbReference type="InterPro" id="IPR039647">
    <property type="entry name" value="EF_hand_pair_protein_CML-like"/>
</dbReference>
<protein>
    <recommendedName>
        <fullName evidence="4">EF-hand domain-containing protein</fullName>
    </recommendedName>
</protein>
<evidence type="ECO:0000256" key="3">
    <source>
        <dbReference type="SAM" id="MobiDB-lite"/>
    </source>
</evidence>
<keyword evidence="1" id="KW-0479">Metal-binding</keyword>
<dbReference type="AlphaFoldDB" id="A0A8T1PL70"/>
<evidence type="ECO:0000313" key="5">
    <source>
        <dbReference type="EMBL" id="KAG6643635.1"/>
    </source>
</evidence>
<feature type="domain" description="EF-hand" evidence="4">
    <location>
        <begin position="31"/>
        <end position="66"/>
    </location>
</feature>
<dbReference type="FunFam" id="1.10.238.10:FF:000003">
    <property type="entry name" value="Calmodulin A"/>
    <property type="match status" value="1"/>
</dbReference>
<keyword evidence="7" id="KW-1185">Reference proteome</keyword>
<reference evidence="6" key="2">
    <citation type="submission" date="2021-01" db="EMBL/GenBank/DDBJ databases">
        <authorList>
            <person name="Lovell J.T."/>
            <person name="Bentley N."/>
            <person name="Bhattarai G."/>
            <person name="Jenkins J.W."/>
            <person name="Sreedasyam A."/>
            <person name="Alarcon Y."/>
            <person name="Bock C."/>
            <person name="Boston L."/>
            <person name="Carlson J."/>
            <person name="Cervantes K."/>
            <person name="Clermont K."/>
            <person name="Krom N."/>
            <person name="Kubenka K."/>
            <person name="Mamidi S."/>
            <person name="Mattison C."/>
            <person name="Monteros M."/>
            <person name="Pisani C."/>
            <person name="Plott C."/>
            <person name="Rajasekar S."/>
            <person name="Rhein H.S."/>
            <person name="Rohla C."/>
            <person name="Song M."/>
            <person name="Hilaire R.S."/>
            <person name="Shu S."/>
            <person name="Wells L."/>
            <person name="Wang X."/>
            <person name="Webber J."/>
            <person name="Heerema R.J."/>
            <person name="Klein P."/>
            <person name="Conner P."/>
            <person name="Grauke L."/>
            <person name="Grimwood J."/>
            <person name="Schmutz J."/>
            <person name="Randall J.J."/>
        </authorList>
    </citation>
    <scope>NUCLEOTIDE SEQUENCE</scope>
    <source>
        <tissue evidence="6">Leaf</tissue>
    </source>
</reference>
<feature type="domain" description="EF-hand" evidence="4">
    <location>
        <begin position="140"/>
        <end position="175"/>
    </location>
</feature>
<evidence type="ECO:0000313" key="7">
    <source>
        <dbReference type="Proteomes" id="UP000811609"/>
    </source>
</evidence>
<evidence type="ECO:0000259" key="4">
    <source>
        <dbReference type="PROSITE" id="PS50222"/>
    </source>
</evidence>
<reference evidence="5" key="1">
    <citation type="submission" date="2020-12" db="EMBL/GenBank/DDBJ databases">
        <title>WGS assembly of Carya illinoinensis cv. Pawnee.</title>
        <authorList>
            <person name="Platts A."/>
            <person name="Shu S."/>
            <person name="Wright S."/>
            <person name="Barry K."/>
            <person name="Edger P."/>
            <person name="Pires J.C."/>
            <person name="Schmutz J."/>
        </authorList>
    </citation>
    <scope>NUCLEOTIDE SEQUENCE</scope>
    <source>
        <tissue evidence="5">Leaf</tissue>
    </source>
</reference>
<dbReference type="InterPro" id="IPR018247">
    <property type="entry name" value="EF_Hand_1_Ca_BS"/>
</dbReference>
<dbReference type="GO" id="GO:0005509">
    <property type="term" value="F:calcium ion binding"/>
    <property type="evidence" value="ECO:0007669"/>
    <property type="project" value="InterPro"/>
</dbReference>
<dbReference type="Pfam" id="PF13499">
    <property type="entry name" value="EF-hand_7"/>
    <property type="match status" value="2"/>
</dbReference>
<comment type="caution">
    <text evidence="5">The sequence shown here is derived from an EMBL/GenBank/DDBJ whole genome shotgun (WGS) entry which is preliminary data.</text>
</comment>
<dbReference type="Proteomes" id="UP000811609">
    <property type="component" value="Chromosome 9"/>
</dbReference>
<feature type="region of interest" description="Disordered" evidence="3">
    <location>
        <begin position="1"/>
        <end position="21"/>
    </location>
</feature>
<sequence>MEAARTARTPGKRNLSKKASSSSFRLRSESLNSLRLRRIFDTFDKNNDGIITVDELSRALNLLGLNVDPTELEFTIKSFIRSGNRGLEFEDFLSLHQSLDDTYFSGCNDDIDDDNTVAATSCDGTGASMDGKEEKKMMSQEELDLSEAFKVFDEDRDGYISARELQVVLGKLGFSEGNEIDRVEKMITSVDRNRDGRVDFFEFKDMMRSILVRSS</sequence>
<dbReference type="PANTHER" id="PTHR10891">
    <property type="entry name" value="EF-HAND CALCIUM-BINDING DOMAIN CONTAINING PROTEIN"/>
    <property type="match status" value="1"/>
</dbReference>
<dbReference type="EMBL" id="CM031833">
    <property type="protein sequence ID" value="KAG6697988.1"/>
    <property type="molecule type" value="Genomic_DNA"/>
</dbReference>
<gene>
    <name evidence="5" type="ORF">CIPAW_09G225400</name>
    <name evidence="6" type="ORF">I3842_09G228900</name>
</gene>
<dbReference type="EMBL" id="CM031817">
    <property type="protein sequence ID" value="KAG6643635.1"/>
    <property type="molecule type" value="Genomic_DNA"/>
</dbReference>
<dbReference type="Proteomes" id="UP000811246">
    <property type="component" value="Chromosome 9"/>
</dbReference>
<dbReference type="SMART" id="SM00054">
    <property type="entry name" value="EFh"/>
    <property type="match status" value="3"/>
</dbReference>
<evidence type="ECO:0000256" key="1">
    <source>
        <dbReference type="ARBA" id="ARBA00022723"/>
    </source>
</evidence>
<accession>A0A8T1PL70</accession>
<dbReference type="CDD" id="cd00051">
    <property type="entry name" value="EFh"/>
    <property type="match status" value="1"/>
</dbReference>
<dbReference type="PROSITE" id="PS00018">
    <property type="entry name" value="EF_HAND_1"/>
    <property type="match status" value="3"/>
</dbReference>
<proteinExistence type="predicted"/>
<name>A0A8T1PL70_CARIL</name>
<evidence type="ECO:0000256" key="2">
    <source>
        <dbReference type="ARBA" id="ARBA00022737"/>
    </source>
</evidence>
<evidence type="ECO:0000313" key="6">
    <source>
        <dbReference type="EMBL" id="KAG6697988.1"/>
    </source>
</evidence>
<keyword evidence="2" id="KW-0677">Repeat</keyword>